<accession>A0A8H4QYY0</accession>
<keyword evidence="1" id="KW-0175">Coiled coil</keyword>
<evidence type="ECO:0000256" key="2">
    <source>
        <dbReference type="SAM" id="SignalP"/>
    </source>
</evidence>
<feature type="domain" description="Azaphilone pigments biosynthesis cluster protein L N-terminal" evidence="3">
    <location>
        <begin position="2"/>
        <end position="209"/>
    </location>
</feature>
<feature type="coiled-coil region" evidence="1">
    <location>
        <begin position="148"/>
        <end position="179"/>
    </location>
</feature>
<dbReference type="Proteomes" id="UP000566819">
    <property type="component" value="Unassembled WGS sequence"/>
</dbReference>
<proteinExistence type="predicted"/>
<gene>
    <name evidence="5" type="ORF">G7Y89_g14671</name>
</gene>
<feature type="signal peptide" evidence="2">
    <location>
        <begin position="1"/>
        <end position="18"/>
    </location>
</feature>
<dbReference type="OrthoDB" id="3546600at2759"/>
<dbReference type="Pfam" id="PF17111">
    <property type="entry name" value="PigL_N"/>
    <property type="match status" value="2"/>
</dbReference>
<evidence type="ECO:0000256" key="1">
    <source>
        <dbReference type="SAM" id="Coils"/>
    </source>
</evidence>
<feature type="chain" id="PRO_5034370311" description="Fungal N-terminal domain-containing protein" evidence="2">
    <location>
        <begin position="19"/>
        <end position="679"/>
    </location>
</feature>
<protein>
    <recommendedName>
        <fullName evidence="7">Fungal N-terminal domain-containing protein</fullName>
    </recommendedName>
</protein>
<dbReference type="InterPro" id="IPR056632">
    <property type="entry name" value="DUF7730"/>
</dbReference>
<sequence>MADPIGIASGLLALAVFAFQSSTQLYQLVESFQNNQRVVRELKEELEALNGVLRSLQETAASTDADLTSLKLPLLRCGNACRDFEAVILKCTAHSSGSKTSFRDWARLKYMGDDIVGFKTMLTGYKSTISIALGDANMRTAAITVTVLKEYKQLITNTTSDLEEHLEEINNKLQTISLQSAGISNEDAAEREQILEERDSTQQCLDICTHVLTQIDKVQPNAFINISAPYQAPVTTLSSLTSAQLVTSNTFKACRERFTDTTTQLERQLQDINNRLQKFSSQPLNMSTEQAAEQERMKEQRDCIKQSLDICNQASRQANQERTNVFEDISMADNGNQVLVSTVGDLITARRVTVGSGSLQLFGQMNDDSLQQLSRDLGASGTEKAMEPQTRIDPAYENRAQPQLEGIAILHSSCLFQTLEIRGAVEWYLSSCPEPLPSPQPCSLTSPLLPEIDLTFLKLFNRQQILDSVTTEVFMSEALCRPRDKREDMVLLPLYKWQLNDHFIFCDVFENRTDPLALLTTCRQVYREWIDVLYSRCVFYFEHFLTVIDLARTVLPQCINPIRALDFLITPAARIQEQFDALMSEKTGDSATTMQKAFKIIAGMEFLRILHIFFNDIPNLKDGERILTSEERSRMIIQTLPLRMVRRTTRFEIEVRPWWREAEGIEALLEDALYSVVFD</sequence>
<name>A0A8H4QYY0_9HELO</name>
<keyword evidence="6" id="KW-1185">Reference proteome</keyword>
<keyword evidence="2" id="KW-0732">Signal</keyword>
<organism evidence="5 6">
    <name type="scientific">Cudoniella acicularis</name>
    <dbReference type="NCBI Taxonomy" id="354080"/>
    <lineage>
        <taxon>Eukaryota</taxon>
        <taxon>Fungi</taxon>
        <taxon>Dikarya</taxon>
        <taxon>Ascomycota</taxon>
        <taxon>Pezizomycotina</taxon>
        <taxon>Leotiomycetes</taxon>
        <taxon>Helotiales</taxon>
        <taxon>Tricladiaceae</taxon>
        <taxon>Cudoniella</taxon>
    </lineage>
</organism>
<evidence type="ECO:0000259" key="3">
    <source>
        <dbReference type="Pfam" id="PF17111"/>
    </source>
</evidence>
<feature type="coiled-coil region" evidence="1">
    <location>
        <begin position="32"/>
        <end position="59"/>
    </location>
</feature>
<dbReference type="EMBL" id="JAAMPI010002003">
    <property type="protein sequence ID" value="KAF4620150.1"/>
    <property type="molecule type" value="Genomic_DNA"/>
</dbReference>
<reference evidence="5 6" key="1">
    <citation type="submission" date="2020-03" db="EMBL/GenBank/DDBJ databases">
        <title>Draft Genome Sequence of Cudoniella acicularis.</title>
        <authorList>
            <person name="Buettner E."/>
            <person name="Kellner H."/>
        </authorList>
    </citation>
    <scope>NUCLEOTIDE SEQUENCE [LARGE SCALE GENOMIC DNA]</scope>
    <source>
        <strain evidence="5 6">DSM 108380</strain>
    </source>
</reference>
<feature type="coiled-coil region" evidence="1">
    <location>
        <begin position="255"/>
        <end position="282"/>
    </location>
</feature>
<comment type="caution">
    <text evidence="5">The sequence shown here is derived from an EMBL/GenBank/DDBJ whole genome shotgun (WGS) entry which is preliminary data.</text>
</comment>
<dbReference type="InterPro" id="IPR031348">
    <property type="entry name" value="PigL_N"/>
</dbReference>
<dbReference type="Pfam" id="PF24864">
    <property type="entry name" value="DUF7730"/>
    <property type="match status" value="1"/>
</dbReference>
<feature type="domain" description="Azaphilone pigments biosynthesis cluster protein L N-terminal" evidence="3">
    <location>
        <begin position="239"/>
        <end position="312"/>
    </location>
</feature>
<feature type="domain" description="DUF7730" evidence="4">
    <location>
        <begin position="510"/>
        <end position="665"/>
    </location>
</feature>
<dbReference type="AlphaFoldDB" id="A0A8H4QYY0"/>
<evidence type="ECO:0000259" key="4">
    <source>
        <dbReference type="Pfam" id="PF24864"/>
    </source>
</evidence>
<dbReference type="PANTHER" id="PTHR38790">
    <property type="entry name" value="2EXR DOMAIN-CONTAINING PROTEIN-RELATED"/>
    <property type="match status" value="1"/>
</dbReference>
<evidence type="ECO:0000313" key="5">
    <source>
        <dbReference type="EMBL" id="KAF4620150.1"/>
    </source>
</evidence>
<evidence type="ECO:0008006" key="7">
    <source>
        <dbReference type="Google" id="ProtNLM"/>
    </source>
</evidence>
<evidence type="ECO:0000313" key="6">
    <source>
        <dbReference type="Proteomes" id="UP000566819"/>
    </source>
</evidence>